<accession>A0AAN8G520</accession>
<dbReference type="SUPFAM" id="SSF47473">
    <property type="entry name" value="EF-hand"/>
    <property type="match status" value="1"/>
</dbReference>
<proteinExistence type="predicted"/>
<dbReference type="PANTHER" id="PTHR23048">
    <property type="entry name" value="MYOSIN LIGHT CHAIN 1, 3"/>
    <property type="match status" value="1"/>
</dbReference>
<dbReference type="InterPro" id="IPR018247">
    <property type="entry name" value="EF_Hand_1_Ca_BS"/>
</dbReference>
<feature type="domain" description="EF-hand" evidence="4">
    <location>
        <begin position="77"/>
        <end position="112"/>
    </location>
</feature>
<dbReference type="InterPro" id="IPR002048">
    <property type="entry name" value="EF_hand_dom"/>
</dbReference>
<dbReference type="AlphaFoldDB" id="A0AAN8G520"/>
<keyword evidence="3" id="KW-0514">Muscle protein</keyword>
<keyword evidence="1" id="KW-0677">Repeat</keyword>
<dbReference type="GO" id="GO:0016460">
    <property type="term" value="C:myosin II complex"/>
    <property type="evidence" value="ECO:0007669"/>
    <property type="project" value="TreeGrafter"/>
</dbReference>
<evidence type="ECO:0000313" key="5">
    <source>
        <dbReference type="EMBL" id="KAK6167963.1"/>
    </source>
</evidence>
<dbReference type="InterPro" id="IPR050230">
    <property type="entry name" value="CALM/Myosin/TropC-like"/>
</dbReference>
<dbReference type="FunFam" id="1.10.238.10:FF:000001">
    <property type="entry name" value="Calmodulin 1"/>
    <property type="match status" value="1"/>
</dbReference>
<comment type="caution">
    <text evidence="5">The sequence shown here is derived from an EMBL/GenBank/DDBJ whole genome shotgun (WGS) entry which is preliminary data.</text>
</comment>
<dbReference type="Proteomes" id="UP001347796">
    <property type="component" value="Unassembled WGS sequence"/>
</dbReference>
<evidence type="ECO:0000259" key="4">
    <source>
        <dbReference type="PROSITE" id="PS50222"/>
    </source>
</evidence>
<feature type="domain" description="EF-hand" evidence="4">
    <location>
        <begin position="36"/>
        <end position="71"/>
    </location>
</feature>
<organism evidence="5 6">
    <name type="scientific">Patella caerulea</name>
    <name type="common">Rayed Mediterranean limpet</name>
    <dbReference type="NCBI Taxonomy" id="87958"/>
    <lineage>
        <taxon>Eukaryota</taxon>
        <taxon>Metazoa</taxon>
        <taxon>Spiralia</taxon>
        <taxon>Lophotrochozoa</taxon>
        <taxon>Mollusca</taxon>
        <taxon>Gastropoda</taxon>
        <taxon>Patellogastropoda</taxon>
        <taxon>Patelloidea</taxon>
        <taxon>Patellidae</taxon>
        <taxon>Patella</taxon>
    </lineage>
</organism>
<name>A0AAN8G520_PATCE</name>
<keyword evidence="6" id="KW-1185">Reference proteome</keyword>
<dbReference type="Pfam" id="PF13499">
    <property type="entry name" value="EF-hand_7"/>
    <property type="match status" value="2"/>
</dbReference>
<feature type="domain" description="EF-hand" evidence="4">
    <location>
        <begin position="1"/>
        <end position="35"/>
    </location>
</feature>
<evidence type="ECO:0000313" key="6">
    <source>
        <dbReference type="Proteomes" id="UP001347796"/>
    </source>
</evidence>
<dbReference type="SMART" id="SM00054">
    <property type="entry name" value="EFh"/>
    <property type="match status" value="3"/>
</dbReference>
<gene>
    <name evidence="5" type="ORF">SNE40_021880</name>
</gene>
<sequence length="184" mass="21672">MDAEIRELFRIFDKNHDNTISSNELGKVLKCMGIEMPDQDIHMYMEELDKEGNGRIEYREFHTFMQEELKKVEDPEHQEQTVRSAFRVFDKQSEGLIGLTEFKSAMKNLGEPLTDEELDDIIKMAKVNEEGKIDYEGKDLGSCKNLYFTVHKLSVSNVYHFFEDNFINDKWLKASKIKMKIFIQ</sequence>
<dbReference type="GO" id="GO:0005509">
    <property type="term" value="F:calcium ion binding"/>
    <property type="evidence" value="ECO:0007669"/>
    <property type="project" value="InterPro"/>
</dbReference>
<reference evidence="5 6" key="1">
    <citation type="submission" date="2024-01" db="EMBL/GenBank/DDBJ databases">
        <title>The genome of the rayed Mediterranean limpet Patella caerulea (Linnaeus, 1758).</title>
        <authorList>
            <person name="Anh-Thu Weber A."/>
            <person name="Halstead-Nussloch G."/>
        </authorList>
    </citation>
    <scope>NUCLEOTIDE SEQUENCE [LARGE SCALE GENOMIC DNA]</scope>
    <source>
        <strain evidence="5">AATW-2023a</strain>
        <tissue evidence="5">Whole specimen</tissue>
    </source>
</reference>
<evidence type="ECO:0000256" key="2">
    <source>
        <dbReference type="ARBA" id="ARBA00022837"/>
    </source>
</evidence>
<dbReference type="CDD" id="cd00051">
    <property type="entry name" value="EFh"/>
    <property type="match status" value="1"/>
</dbReference>
<evidence type="ECO:0000256" key="3">
    <source>
        <dbReference type="ARBA" id="ARBA00023179"/>
    </source>
</evidence>
<dbReference type="PROSITE" id="PS50222">
    <property type="entry name" value="EF_HAND_2"/>
    <property type="match status" value="3"/>
</dbReference>
<keyword evidence="2" id="KW-0106">Calcium</keyword>
<dbReference type="InterPro" id="IPR011992">
    <property type="entry name" value="EF-hand-dom_pair"/>
</dbReference>
<protein>
    <recommendedName>
        <fullName evidence="4">EF-hand domain-containing protein</fullName>
    </recommendedName>
</protein>
<dbReference type="EMBL" id="JAZGQO010000018">
    <property type="protein sequence ID" value="KAK6167963.1"/>
    <property type="molecule type" value="Genomic_DNA"/>
</dbReference>
<evidence type="ECO:0000256" key="1">
    <source>
        <dbReference type="ARBA" id="ARBA00022737"/>
    </source>
</evidence>
<dbReference type="Gene3D" id="1.10.238.10">
    <property type="entry name" value="EF-hand"/>
    <property type="match status" value="2"/>
</dbReference>
<dbReference type="PROSITE" id="PS00018">
    <property type="entry name" value="EF_HAND_1"/>
    <property type="match status" value="1"/>
</dbReference>
<dbReference type="PANTHER" id="PTHR23048:SF59">
    <property type="entry name" value="EF-HAND SUPERFAMILY PROTEIN"/>
    <property type="match status" value="1"/>
</dbReference>